<organism evidence="2 3">
    <name type="scientific">Halomonas cibimaris</name>
    <dbReference type="NCBI Taxonomy" id="657012"/>
    <lineage>
        <taxon>Bacteria</taxon>
        <taxon>Pseudomonadati</taxon>
        <taxon>Pseudomonadota</taxon>
        <taxon>Gammaproteobacteria</taxon>
        <taxon>Oceanospirillales</taxon>
        <taxon>Halomonadaceae</taxon>
        <taxon>Halomonas</taxon>
    </lineage>
</organism>
<comment type="caution">
    <text evidence="2">The sequence shown here is derived from an EMBL/GenBank/DDBJ whole genome shotgun (WGS) entry which is preliminary data.</text>
</comment>
<evidence type="ECO:0000313" key="3">
    <source>
        <dbReference type="Proteomes" id="UP001500133"/>
    </source>
</evidence>
<accession>A0ABP7L8S1</accession>
<name>A0ABP7L8S1_9GAMM</name>
<proteinExistence type="predicted"/>
<sequence>MAIEFNADFYLQSKFDQLQKAGQLEEFGLTDVASLKTFFEDNGVDAEQHYLDYGMAEGLNPSAEFDTGAYLTAKLAELQNTEKYGDTYADFTVQDVVDVFQASDLTALEHFNTYGKDEGLEATPVGSTGTPSDLTEALEQYETAIDARDTAFDEFVEAAEGANLPKYADDVKADDYIADSIEGAEDALAGAKADLSGDRDENVATAASSALTPTSGSADTGFDGTQFSAANQRDAADGSNFAKFYNEDLIEDGQRLSDARLEDVVNEAQTALNKDGVRYNEDGEVLFEATSTESSTTGIEVGDFVTGKYDSNGDVVAGSTLSSTDVVADKDVYTARQLQSKMNAAQSDLDGDINRKGSNLDLGGELNAAIASFLEDNNDVAGLDTVRSDYNDWVEAIENDESAATIDGLASTWAGNVDSAIEGVFEDVDSAGTDRGDADTDNVIEGVSDSIVTLLDTLDDRFEKQETVANATDNLGNTPTGFDFLLATAMQDDRDGLIAKEEAASELVDTLEGLKGDHEAAVSDVSDAADELGYEVKEADDGILFGEADTDDLFTFDTEALEDLGFVSVTLNELEAGDALFFGTEVEQGNDIEAGDNNALELFVTTNNADDTVLEVENSAYGSEENDTLAVTLTGISEDQVSFDDGVLAIA</sequence>
<protein>
    <submittedName>
        <fullName evidence="2">Uncharacterized protein</fullName>
    </submittedName>
</protein>
<reference evidence="3" key="1">
    <citation type="journal article" date="2019" name="Int. J. Syst. Evol. Microbiol.">
        <title>The Global Catalogue of Microorganisms (GCM) 10K type strain sequencing project: providing services to taxonomists for standard genome sequencing and annotation.</title>
        <authorList>
            <consortium name="The Broad Institute Genomics Platform"/>
            <consortium name="The Broad Institute Genome Sequencing Center for Infectious Disease"/>
            <person name="Wu L."/>
            <person name="Ma J."/>
        </authorList>
    </citation>
    <scope>NUCLEOTIDE SEQUENCE [LARGE SCALE GENOMIC DNA]</scope>
    <source>
        <strain evidence="3">JCM 16914</strain>
    </source>
</reference>
<gene>
    <name evidence="2" type="ORF">GCM10022228_04790</name>
</gene>
<dbReference type="Proteomes" id="UP001500133">
    <property type="component" value="Unassembled WGS sequence"/>
</dbReference>
<dbReference type="RefSeq" id="WP_344701943.1">
    <property type="nucleotide sequence ID" value="NZ_BAAAZT010000019.1"/>
</dbReference>
<dbReference type="EMBL" id="BAAAZT010000019">
    <property type="protein sequence ID" value="GAA3897047.1"/>
    <property type="molecule type" value="Genomic_DNA"/>
</dbReference>
<feature type="compositionally biased region" description="Low complexity" evidence="1">
    <location>
        <begin position="205"/>
        <end position="218"/>
    </location>
</feature>
<keyword evidence="3" id="KW-1185">Reference proteome</keyword>
<feature type="region of interest" description="Disordered" evidence="1">
    <location>
        <begin position="205"/>
        <end position="225"/>
    </location>
</feature>
<evidence type="ECO:0000313" key="2">
    <source>
        <dbReference type="EMBL" id="GAA3897047.1"/>
    </source>
</evidence>
<evidence type="ECO:0000256" key="1">
    <source>
        <dbReference type="SAM" id="MobiDB-lite"/>
    </source>
</evidence>